<dbReference type="Pfam" id="PF00196">
    <property type="entry name" value="GerE"/>
    <property type="match status" value="1"/>
</dbReference>
<dbReference type="PRINTS" id="PR00038">
    <property type="entry name" value="HTHLUXR"/>
</dbReference>
<dbReference type="AlphaFoldDB" id="A0A916IVV1"/>
<dbReference type="Gene3D" id="3.40.50.300">
    <property type="entry name" value="P-loop containing nucleotide triphosphate hydrolases"/>
    <property type="match status" value="1"/>
</dbReference>
<evidence type="ECO:0000256" key="3">
    <source>
        <dbReference type="ARBA" id="ARBA00023163"/>
    </source>
</evidence>
<dbReference type="InterPro" id="IPR016032">
    <property type="entry name" value="Sig_transdc_resp-reg_C-effctor"/>
</dbReference>
<keyword evidence="1" id="KW-0805">Transcription regulation</keyword>
<comment type="caution">
    <text evidence="6">The sequence shown here is derived from an EMBL/GenBank/DDBJ whole genome shotgun (WGS) entry which is preliminary data.</text>
</comment>
<evidence type="ECO:0000259" key="5">
    <source>
        <dbReference type="PROSITE" id="PS50043"/>
    </source>
</evidence>
<dbReference type="GO" id="GO:0003677">
    <property type="term" value="F:DNA binding"/>
    <property type="evidence" value="ECO:0007669"/>
    <property type="project" value="UniProtKB-KW"/>
</dbReference>
<proteinExistence type="predicted"/>
<dbReference type="InterPro" id="IPR036388">
    <property type="entry name" value="WH-like_DNA-bd_sf"/>
</dbReference>
<sequence length="920" mass="100034">MPPAAGMPDTLPLTPPISPSKLTPPRSARPLMRRDSLTARLTEARDLRCVTIQGPAGSAKTSTLVAWRQSLLALDYDVAWLSLAPEDDDPASFLDALLASLAAVDPSLAANAQLLAGRDNTPGAAEHCVISLVRTIAMHRRKLVLMFDDVHLLRDPRVLATLRWLLDYAPQQLHIALASRQPLPEPVSLSLARLEARGKAARFDLHDLRFSAQESARFLRDQLGAIAAHDASRLHELTDGWPAGLQLFALDLRAKQGGAYVPVHVRDAETFASYLEREVLVRLAPADLHLLTCLSACDRFCGALGAALLATPDAGPEIARRLAGLALDGLFLVRISDATGDRTWYRLHPLLRQVLQERAAMLPADDRHILHTTAWHWLAAHGLIEEAVGHAVRAGSADAAADMVEQAAIDRLKRGELSQLAALLRRLPAATIAGRFRLELAMAYLHMYAGEGDALEASLLRLHAWPESADTSGARRRYVLAVLRGGLALVRDDTDGVAALLPELHRPPPGADDFAFTARANILSWMHIYRGEYGEARQVIEDGAPCDGAPRGILLGRCMEGMTHAAQGDVLLAERIFRDVLAESEQQGRTYAGVAGMAAALLGEAQYELNDVDAAAQMLAARVDVLERIAIPDTVLRALQALSCAEWLAGRRAEALACLDRLERYARRRQTDRLLATAQWLRVRRHLEAGETDAAASVLRGLDALATRYRGATLSTAWEVRVCADLAATAMHLHHNDFDAALARLAPLHELSRAGGRWCRVAALHVLVAIAETGRHDAGAARAHLVEALRLGHRLGLVRSLLDVSPHVPAMMADIARDPSLDPVLGFYAQRLANEAGQDTMLAPGPAPSRPTALAALSERETEVLMLLTQAMPNKKIARVLNVSLDTVKYHLRNVYAKLGVGNRDEAVARLRETQAPRMH</sequence>
<dbReference type="Pfam" id="PF17874">
    <property type="entry name" value="TPR_MalT"/>
    <property type="match status" value="1"/>
</dbReference>
<dbReference type="Proteomes" id="UP000672934">
    <property type="component" value="Unassembled WGS sequence"/>
</dbReference>
<dbReference type="EMBL" id="CAJPUY010000013">
    <property type="protein sequence ID" value="CAG2148032.1"/>
    <property type="molecule type" value="Genomic_DNA"/>
</dbReference>
<dbReference type="RefSeq" id="WP_211948654.1">
    <property type="nucleotide sequence ID" value="NZ_CAJPUY010000013.1"/>
</dbReference>
<evidence type="ECO:0000313" key="7">
    <source>
        <dbReference type="Proteomes" id="UP000672934"/>
    </source>
</evidence>
<dbReference type="Pfam" id="PF25873">
    <property type="entry name" value="WHD_MalT"/>
    <property type="match status" value="1"/>
</dbReference>
<dbReference type="GO" id="GO:0006355">
    <property type="term" value="P:regulation of DNA-templated transcription"/>
    <property type="evidence" value="ECO:0007669"/>
    <property type="project" value="InterPro"/>
</dbReference>
<dbReference type="InterPro" id="IPR000792">
    <property type="entry name" value="Tscrpt_reg_LuxR_C"/>
</dbReference>
<evidence type="ECO:0000313" key="6">
    <source>
        <dbReference type="EMBL" id="CAG2148032.1"/>
    </source>
</evidence>
<dbReference type="PANTHER" id="PTHR44688:SF16">
    <property type="entry name" value="DNA-BINDING TRANSCRIPTIONAL ACTIVATOR DEVR_DOSR"/>
    <property type="match status" value="1"/>
</dbReference>
<dbReference type="InterPro" id="IPR059106">
    <property type="entry name" value="WHD_MalT"/>
</dbReference>
<dbReference type="Gene3D" id="1.25.40.10">
    <property type="entry name" value="Tetratricopeptide repeat domain"/>
    <property type="match status" value="1"/>
</dbReference>
<organism evidence="6 7">
    <name type="scientific">Cupriavidus yeoncheonensis</name>
    <dbReference type="NCBI Taxonomy" id="1462994"/>
    <lineage>
        <taxon>Bacteria</taxon>
        <taxon>Pseudomonadati</taxon>
        <taxon>Pseudomonadota</taxon>
        <taxon>Betaproteobacteria</taxon>
        <taxon>Burkholderiales</taxon>
        <taxon>Burkholderiaceae</taxon>
        <taxon>Cupriavidus</taxon>
    </lineage>
</organism>
<accession>A0A916IVV1</accession>
<dbReference type="CDD" id="cd06170">
    <property type="entry name" value="LuxR_C_like"/>
    <property type="match status" value="1"/>
</dbReference>
<name>A0A916IVV1_9BURK</name>
<feature type="domain" description="HTH luxR-type" evidence="5">
    <location>
        <begin position="850"/>
        <end position="915"/>
    </location>
</feature>
<dbReference type="InterPro" id="IPR041617">
    <property type="entry name" value="TPR_MalT"/>
</dbReference>
<dbReference type="SMART" id="SM00421">
    <property type="entry name" value="HTH_LUXR"/>
    <property type="match status" value="1"/>
</dbReference>
<reference evidence="6" key="1">
    <citation type="submission" date="2021-03" db="EMBL/GenBank/DDBJ databases">
        <authorList>
            <person name="Peeters C."/>
        </authorList>
    </citation>
    <scope>NUCLEOTIDE SEQUENCE</scope>
    <source>
        <strain evidence="6">LMG 31506</strain>
    </source>
</reference>
<dbReference type="PROSITE" id="PS50043">
    <property type="entry name" value="HTH_LUXR_2"/>
    <property type="match status" value="1"/>
</dbReference>
<dbReference type="Gene3D" id="1.10.10.10">
    <property type="entry name" value="Winged helix-like DNA-binding domain superfamily/Winged helix DNA-binding domain"/>
    <property type="match status" value="1"/>
</dbReference>
<dbReference type="InterPro" id="IPR027417">
    <property type="entry name" value="P-loop_NTPase"/>
</dbReference>
<evidence type="ECO:0000256" key="2">
    <source>
        <dbReference type="ARBA" id="ARBA00023125"/>
    </source>
</evidence>
<dbReference type="SUPFAM" id="SSF46894">
    <property type="entry name" value="C-terminal effector domain of the bipartite response regulators"/>
    <property type="match status" value="1"/>
</dbReference>
<gene>
    <name evidence="6" type="primary">malT_5</name>
    <name evidence="6" type="ORF">LMG31506_03729</name>
</gene>
<dbReference type="InterPro" id="IPR011990">
    <property type="entry name" value="TPR-like_helical_dom_sf"/>
</dbReference>
<dbReference type="SUPFAM" id="SSF52540">
    <property type="entry name" value="P-loop containing nucleoside triphosphate hydrolases"/>
    <property type="match status" value="1"/>
</dbReference>
<keyword evidence="7" id="KW-1185">Reference proteome</keyword>
<evidence type="ECO:0000256" key="1">
    <source>
        <dbReference type="ARBA" id="ARBA00023015"/>
    </source>
</evidence>
<keyword evidence="2" id="KW-0238">DNA-binding</keyword>
<keyword evidence="3" id="KW-0804">Transcription</keyword>
<evidence type="ECO:0000256" key="4">
    <source>
        <dbReference type="SAM" id="MobiDB-lite"/>
    </source>
</evidence>
<feature type="region of interest" description="Disordered" evidence="4">
    <location>
        <begin position="1"/>
        <end position="32"/>
    </location>
</feature>
<protein>
    <submittedName>
        <fullName evidence="6">HTH-type transcriptional regulator MalT</fullName>
    </submittedName>
</protein>
<dbReference type="PANTHER" id="PTHR44688">
    <property type="entry name" value="DNA-BINDING TRANSCRIPTIONAL ACTIVATOR DEVR_DOSR"/>
    <property type="match status" value="1"/>
</dbReference>